<dbReference type="Proteomes" id="UP001230051">
    <property type="component" value="Unassembled WGS sequence"/>
</dbReference>
<dbReference type="SUPFAM" id="SSF51197">
    <property type="entry name" value="Clavaminate synthase-like"/>
    <property type="match status" value="1"/>
</dbReference>
<comment type="caution">
    <text evidence="6">The sequence shown here is derived from an EMBL/GenBank/DDBJ whole genome shotgun (WGS) entry which is preliminary data.</text>
</comment>
<dbReference type="EMBL" id="JAGXEW010000011">
    <property type="protein sequence ID" value="KAK1165908.1"/>
    <property type="molecule type" value="Genomic_DNA"/>
</dbReference>
<evidence type="ECO:0000256" key="2">
    <source>
        <dbReference type="ARBA" id="ARBA00022490"/>
    </source>
</evidence>
<name>A0AAD8DA20_ACIOX</name>
<evidence type="ECO:0000256" key="4">
    <source>
        <dbReference type="SAM" id="MobiDB-lite"/>
    </source>
</evidence>
<feature type="compositionally biased region" description="Basic and acidic residues" evidence="4">
    <location>
        <begin position="396"/>
        <end position="407"/>
    </location>
</feature>
<keyword evidence="7" id="KW-1185">Reference proteome</keyword>
<accession>A0AAD8DA20</accession>
<dbReference type="InterPro" id="IPR003347">
    <property type="entry name" value="JmjC_dom"/>
</dbReference>
<evidence type="ECO:0000313" key="6">
    <source>
        <dbReference type="EMBL" id="KAK1165908.1"/>
    </source>
</evidence>
<dbReference type="PANTHER" id="PTHR12461:SF43">
    <property type="entry name" value="HSPB1-ASSOCIATED PROTEIN 1"/>
    <property type="match status" value="1"/>
</dbReference>
<dbReference type="InterPro" id="IPR041667">
    <property type="entry name" value="Cupin_8"/>
</dbReference>
<dbReference type="InterPro" id="IPR013296">
    <property type="entry name" value="HSPB1-associated_protein_1"/>
</dbReference>
<comment type="subcellular location">
    <subcellularLocation>
        <location evidence="1">Cytoplasm</location>
    </subcellularLocation>
</comment>
<feature type="region of interest" description="Disordered" evidence="4">
    <location>
        <begin position="342"/>
        <end position="412"/>
    </location>
</feature>
<dbReference type="PROSITE" id="PS51184">
    <property type="entry name" value="JMJC"/>
    <property type="match status" value="1"/>
</dbReference>
<organism evidence="6 7">
    <name type="scientific">Acipenser oxyrinchus oxyrinchus</name>
    <dbReference type="NCBI Taxonomy" id="40147"/>
    <lineage>
        <taxon>Eukaryota</taxon>
        <taxon>Metazoa</taxon>
        <taxon>Chordata</taxon>
        <taxon>Craniata</taxon>
        <taxon>Vertebrata</taxon>
        <taxon>Euteleostomi</taxon>
        <taxon>Actinopterygii</taxon>
        <taxon>Chondrostei</taxon>
        <taxon>Acipenseriformes</taxon>
        <taxon>Acipenseridae</taxon>
        <taxon>Acipenser</taxon>
    </lineage>
</organism>
<dbReference type="PANTHER" id="PTHR12461">
    <property type="entry name" value="HYPOXIA-INDUCIBLE FACTOR 1 ALPHA INHIBITOR-RELATED"/>
    <property type="match status" value="1"/>
</dbReference>
<dbReference type="PRINTS" id="PR01886">
    <property type="entry name" value="PASS1"/>
</dbReference>
<dbReference type="Pfam" id="PF13621">
    <property type="entry name" value="Cupin_8"/>
    <property type="match status" value="1"/>
</dbReference>
<comment type="function">
    <text evidence="3">May play a role in cellular stress response.</text>
</comment>
<evidence type="ECO:0000313" key="7">
    <source>
        <dbReference type="Proteomes" id="UP001230051"/>
    </source>
</evidence>
<dbReference type="Gene3D" id="2.60.120.650">
    <property type="entry name" value="Cupin"/>
    <property type="match status" value="1"/>
</dbReference>
<evidence type="ECO:0000256" key="3">
    <source>
        <dbReference type="ARBA" id="ARBA00037342"/>
    </source>
</evidence>
<keyword evidence="2" id="KW-0963">Cytoplasm</keyword>
<dbReference type="AlphaFoldDB" id="A0AAD8DA20"/>
<evidence type="ECO:0000259" key="5">
    <source>
        <dbReference type="PROSITE" id="PS51184"/>
    </source>
</evidence>
<evidence type="ECO:0000256" key="1">
    <source>
        <dbReference type="ARBA" id="ARBA00004496"/>
    </source>
</evidence>
<protein>
    <recommendedName>
        <fullName evidence="5">JmjC domain-containing protein</fullName>
    </recommendedName>
</protein>
<gene>
    <name evidence="6" type="ORF">AOXY_G12396</name>
</gene>
<feature type="domain" description="JmjC" evidence="5">
    <location>
        <begin position="116"/>
        <end position="280"/>
    </location>
</feature>
<proteinExistence type="predicted"/>
<reference evidence="6" key="1">
    <citation type="submission" date="2022-02" db="EMBL/GenBank/DDBJ databases">
        <title>Atlantic sturgeon de novo genome assembly.</title>
        <authorList>
            <person name="Stock M."/>
            <person name="Klopp C."/>
            <person name="Guiguen Y."/>
            <person name="Cabau C."/>
            <person name="Parinello H."/>
            <person name="Santidrian Yebra-Pimentel E."/>
            <person name="Kuhl H."/>
            <person name="Dirks R.P."/>
            <person name="Guessner J."/>
            <person name="Wuertz S."/>
            <person name="Du K."/>
            <person name="Schartl M."/>
        </authorList>
    </citation>
    <scope>NUCLEOTIDE SEQUENCE</scope>
    <source>
        <strain evidence="6">STURGEONOMICS-FGT-2020</strain>
        <tissue evidence="6">Whole blood</tissue>
    </source>
</reference>
<dbReference type="FunFam" id="2.60.120.650:FF:000018">
    <property type="entry name" value="HSPB1-associated protein 1 homolog"/>
    <property type="match status" value="1"/>
</dbReference>
<dbReference type="GO" id="GO:0005737">
    <property type="term" value="C:cytoplasm"/>
    <property type="evidence" value="ECO:0007669"/>
    <property type="project" value="UniProtKB-SubCell"/>
</dbReference>
<dbReference type="SMART" id="SM00558">
    <property type="entry name" value="JmjC"/>
    <property type="match status" value="1"/>
</dbReference>
<feature type="region of interest" description="Disordered" evidence="4">
    <location>
        <begin position="422"/>
        <end position="441"/>
    </location>
</feature>
<sequence length="480" mass="53705">MVMKTKVVRSSTDMNTKPHGPEEARGIVGSLKQPAVFCNMACDWPALKWSVEYLSSVLEDKPLRFRIGKRQTAKAPQFETQCCYAEATLSEFLAWTHGQPDAAVGPFSTSLYSQCWANADYKYIAMLFEEESAMFQDVVWSDFGFPDRDGRDGTLWIGTEGANTPCHQDSYGCNLVLQVHGRKRWHIFPSEDTHCLYPTRIPYEESSVFSRVNVVSPDWNRFPAFAKARAHVVTLHPGQVLFVPRHWWHYVESIDPITVSINSWLEMDVDDEARVGEALTKTLVCALKSAPNPDNSDNWLNPTEVEAISHETNLRYLSLAVQSCLGKQKDFCNETLSVNPGAAVSSHTKRKRDTDGTTANKIGRKSHCEPPQITFGPHLIPVPRKLDEQSASPGDKGGERCSCKHSDCSAPSNKLERHRCEKCSPSSAPERDSTNEAVLEEDKKEADTLTITTNDLLDCLLHPQVVSLVAKLLFDKQGTF</sequence>
<feature type="compositionally biased region" description="Basic and acidic residues" evidence="4">
    <location>
        <begin position="429"/>
        <end position="441"/>
    </location>
</feature>
<feature type="region of interest" description="Disordered" evidence="4">
    <location>
        <begin position="1"/>
        <end position="25"/>
    </location>
</feature>